<dbReference type="SUPFAM" id="SSF48371">
    <property type="entry name" value="ARM repeat"/>
    <property type="match status" value="1"/>
</dbReference>
<dbReference type="PaxDb" id="55529-EKX41736"/>
<dbReference type="PANTHER" id="PTHR46043:SF13">
    <property type="entry name" value="ARM REPEAT SUPERFAMILY PROTEIN"/>
    <property type="match status" value="1"/>
</dbReference>
<dbReference type="InterPro" id="IPR016024">
    <property type="entry name" value="ARM-type_fold"/>
</dbReference>
<sequence>MYSRSFASETSQRTRMRSLRDVGASELELVKKIAQDPQLRAELEKLHHLELECNGIIEEMKNRKLTVRQRSAACQRLRRLIDLPDGVWLVHSCGGTEALCELLRGGQSAEKKVASSVLARLASEELCRSTIAYGGTLDSLCHMLKTSNHTVDDDSRGNAALCIANLCAGPGYSTKVANLAVDPSLCRQLALHHSDPVKSLMNIIKVTILEAGGIQTALHLLATFEPEAFEDSASQQGSPKRSEGSLIDDEYSFDSDMEESYNSDGPSSSAAPPAHFSHRIRRAILERAKFITNGSRCGDWLWREVMGGSGRCIGIKNSAFLGGAGTLHVRLMQCKSLPRMDVGRLFLPTQRRRKVVEDSLDPIFEEDFTFDIINCANQKLSLRAMDFDDIDEEEEEIRFNKLDGKADESNKNATDKAGSIHDFIGSLQIDLKVLLAEEDFVLEVQECGGVPALLDILHSYEHTSPIGSNETIRELLLMIHNRDVSNPNNLSHIYAGKCLAVLASEPEVRQHLLEAGAVDVFSEWLDNARAEGRKLDAEVAGLCLYAMSLNNSAAQRMKKGTLESLLSVFDISSSAIASDKTQACAVPALINICLGHVR</sequence>
<dbReference type="EMBL" id="JH993021">
    <property type="protein sequence ID" value="EKX41736.1"/>
    <property type="molecule type" value="Genomic_DNA"/>
</dbReference>
<dbReference type="Proteomes" id="UP000011087">
    <property type="component" value="Unassembled WGS sequence"/>
</dbReference>
<gene>
    <name evidence="2" type="ORF">GUITHDRAFT_141736</name>
</gene>
<evidence type="ECO:0000313" key="3">
    <source>
        <dbReference type="EnsemblProtists" id="EKX41736"/>
    </source>
</evidence>
<evidence type="ECO:0000313" key="4">
    <source>
        <dbReference type="Proteomes" id="UP000011087"/>
    </source>
</evidence>
<dbReference type="Pfam" id="PF00168">
    <property type="entry name" value="C2"/>
    <property type="match status" value="1"/>
</dbReference>
<organism evidence="2">
    <name type="scientific">Guillardia theta (strain CCMP2712)</name>
    <name type="common">Cryptophyte</name>
    <dbReference type="NCBI Taxonomy" id="905079"/>
    <lineage>
        <taxon>Eukaryota</taxon>
        <taxon>Cryptophyceae</taxon>
        <taxon>Pyrenomonadales</taxon>
        <taxon>Geminigeraceae</taxon>
        <taxon>Guillardia</taxon>
    </lineage>
</organism>
<dbReference type="InterPro" id="IPR000008">
    <property type="entry name" value="C2_dom"/>
</dbReference>
<dbReference type="Gene3D" id="2.60.40.150">
    <property type="entry name" value="C2 domain"/>
    <property type="match status" value="1"/>
</dbReference>
<keyword evidence="4" id="KW-1185">Reference proteome</keyword>
<dbReference type="HOGENOM" id="CLU_456701_0_0_1"/>
<dbReference type="KEGG" id="gtt:GUITHDRAFT_141736"/>
<protein>
    <recommendedName>
        <fullName evidence="1">C2 domain-containing protein</fullName>
    </recommendedName>
</protein>
<dbReference type="InterPro" id="IPR011989">
    <property type="entry name" value="ARM-like"/>
</dbReference>
<dbReference type="Gene3D" id="1.25.10.10">
    <property type="entry name" value="Leucine-rich Repeat Variant"/>
    <property type="match status" value="2"/>
</dbReference>
<dbReference type="InterPro" id="IPR035892">
    <property type="entry name" value="C2_domain_sf"/>
</dbReference>
<feature type="domain" description="C2" evidence="1">
    <location>
        <begin position="326"/>
        <end position="443"/>
    </location>
</feature>
<dbReference type="PANTHER" id="PTHR46043">
    <property type="entry name" value="ARM REPEAT SUPERFAMILY PROTEIN"/>
    <property type="match status" value="1"/>
</dbReference>
<dbReference type="AlphaFoldDB" id="L1IZR5"/>
<proteinExistence type="predicted"/>
<evidence type="ECO:0000313" key="2">
    <source>
        <dbReference type="EMBL" id="EKX41736.1"/>
    </source>
</evidence>
<accession>L1IZR5</accession>
<reference evidence="4" key="2">
    <citation type="submission" date="2012-11" db="EMBL/GenBank/DDBJ databases">
        <authorList>
            <person name="Kuo A."/>
            <person name="Curtis B.A."/>
            <person name="Tanifuji G."/>
            <person name="Burki F."/>
            <person name="Gruber A."/>
            <person name="Irimia M."/>
            <person name="Maruyama S."/>
            <person name="Arias M.C."/>
            <person name="Ball S.G."/>
            <person name="Gile G.H."/>
            <person name="Hirakawa Y."/>
            <person name="Hopkins J.F."/>
            <person name="Rensing S.A."/>
            <person name="Schmutz J."/>
            <person name="Symeonidi A."/>
            <person name="Elias M."/>
            <person name="Eveleigh R.J."/>
            <person name="Herman E.K."/>
            <person name="Klute M.J."/>
            <person name="Nakayama T."/>
            <person name="Obornik M."/>
            <person name="Reyes-Prieto A."/>
            <person name="Armbrust E.V."/>
            <person name="Aves S.J."/>
            <person name="Beiko R.G."/>
            <person name="Coutinho P."/>
            <person name="Dacks J.B."/>
            <person name="Durnford D.G."/>
            <person name="Fast N.M."/>
            <person name="Green B.R."/>
            <person name="Grisdale C."/>
            <person name="Hempe F."/>
            <person name="Henrissat B."/>
            <person name="Hoppner M.P."/>
            <person name="Ishida K.-I."/>
            <person name="Kim E."/>
            <person name="Koreny L."/>
            <person name="Kroth P.G."/>
            <person name="Liu Y."/>
            <person name="Malik S.-B."/>
            <person name="Maier U.G."/>
            <person name="McRose D."/>
            <person name="Mock T."/>
            <person name="Neilson J.A."/>
            <person name="Onodera N.T."/>
            <person name="Poole A.M."/>
            <person name="Pritham E.J."/>
            <person name="Richards T.A."/>
            <person name="Rocap G."/>
            <person name="Roy S.W."/>
            <person name="Sarai C."/>
            <person name="Schaack S."/>
            <person name="Shirato S."/>
            <person name="Slamovits C.H."/>
            <person name="Spencer D.F."/>
            <person name="Suzuki S."/>
            <person name="Worden A.Z."/>
            <person name="Zauner S."/>
            <person name="Barry K."/>
            <person name="Bell C."/>
            <person name="Bharti A.K."/>
            <person name="Crow J.A."/>
            <person name="Grimwood J."/>
            <person name="Kramer R."/>
            <person name="Lindquist E."/>
            <person name="Lucas S."/>
            <person name="Salamov A."/>
            <person name="McFadden G.I."/>
            <person name="Lane C.E."/>
            <person name="Keeling P.J."/>
            <person name="Gray M.W."/>
            <person name="Grigoriev I.V."/>
            <person name="Archibald J.M."/>
        </authorList>
    </citation>
    <scope>NUCLEOTIDE SEQUENCE</scope>
    <source>
        <strain evidence="4">CCMP2712</strain>
    </source>
</reference>
<reference evidence="2 4" key="1">
    <citation type="journal article" date="2012" name="Nature">
        <title>Algal genomes reveal evolutionary mosaicism and the fate of nucleomorphs.</title>
        <authorList>
            <consortium name="DOE Joint Genome Institute"/>
            <person name="Curtis B.A."/>
            <person name="Tanifuji G."/>
            <person name="Burki F."/>
            <person name="Gruber A."/>
            <person name="Irimia M."/>
            <person name="Maruyama S."/>
            <person name="Arias M.C."/>
            <person name="Ball S.G."/>
            <person name="Gile G.H."/>
            <person name="Hirakawa Y."/>
            <person name="Hopkins J.F."/>
            <person name="Kuo A."/>
            <person name="Rensing S.A."/>
            <person name="Schmutz J."/>
            <person name="Symeonidi A."/>
            <person name="Elias M."/>
            <person name="Eveleigh R.J."/>
            <person name="Herman E.K."/>
            <person name="Klute M.J."/>
            <person name="Nakayama T."/>
            <person name="Obornik M."/>
            <person name="Reyes-Prieto A."/>
            <person name="Armbrust E.V."/>
            <person name="Aves S.J."/>
            <person name="Beiko R.G."/>
            <person name="Coutinho P."/>
            <person name="Dacks J.B."/>
            <person name="Durnford D.G."/>
            <person name="Fast N.M."/>
            <person name="Green B.R."/>
            <person name="Grisdale C.J."/>
            <person name="Hempel F."/>
            <person name="Henrissat B."/>
            <person name="Hoppner M.P."/>
            <person name="Ishida K."/>
            <person name="Kim E."/>
            <person name="Koreny L."/>
            <person name="Kroth P.G."/>
            <person name="Liu Y."/>
            <person name="Malik S.B."/>
            <person name="Maier U.G."/>
            <person name="McRose D."/>
            <person name="Mock T."/>
            <person name="Neilson J.A."/>
            <person name="Onodera N.T."/>
            <person name="Poole A.M."/>
            <person name="Pritham E.J."/>
            <person name="Richards T.A."/>
            <person name="Rocap G."/>
            <person name="Roy S.W."/>
            <person name="Sarai C."/>
            <person name="Schaack S."/>
            <person name="Shirato S."/>
            <person name="Slamovits C.H."/>
            <person name="Spencer D.F."/>
            <person name="Suzuki S."/>
            <person name="Worden A.Z."/>
            <person name="Zauner S."/>
            <person name="Barry K."/>
            <person name="Bell C."/>
            <person name="Bharti A.K."/>
            <person name="Crow J.A."/>
            <person name="Grimwood J."/>
            <person name="Kramer R."/>
            <person name="Lindquist E."/>
            <person name="Lucas S."/>
            <person name="Salamov A."/>
            <person name="McFadden G.I."/>
            <person name="Lane C.E."/>
            <person name="Keeling P.J."/>
            <person name="Gray M.W."/>
            <person name="Grigoriev I.V."/>
            <person name="Archibald J.M."/>
        </authorList>
    </citation>
    <scope>NUCLEOTIDE SEQUENCE</scope>
    <source>
        <strain evidence="2 4">CCMP2712</strain>
    </source>
</reference>
<evidence type="ECO:0000259" key="1">
    <source>
        <dbReference type="SMART" id="SM00239"/>
    </source>
</evidence>
<dbReference type="SMART" id="SM00239">
    <property type="entry name" value="C2"/>
    <property type="match status" value="1"/>
</dbReference>
<reference evidence="3" key="3">
    <citation type="submission" date="2016-03" db="UniProtKB">
        <authorList>
            <consortium name="EnsemblProtists"/>
        </authorList>
    </citation>
    <scope>IDENTIFICATION</scope>
</reference>
<dbReference type="SUPFAM" id="SSF49562">
    <property type="entry name" value="C2 domain (Calcium/lipid-binding domain, CaLB)"/>
    <property type="match status" value="1"/>
</dbReference>
<dbReference type="CDD" id="cd00030">
    <property type="entry name" value="C2"/>
    <property type="match status" value="1"/>
</dbReference>
<dbReference type="GeneID" id="17298454"/>
<dbReference type="RefSeq" id="XP_005828716.1">
    <property type="nucleotide sequence ID" value="XM_005828659.1"/>
</dbReference>
<name>L1IZR5_GUITC</name>
<dbReference type="EnsemblProtists" id="EKX41736">
    <property type="protein sequence ID" value="EKX41736"/>
    <property type="gene ID" value="GUITHDRAFT_141736"/>
</dbReference>